<evidence type="ECO:0000313" key="3">
    <source>
        <dbReference type="Proteomes" id="UP000766486"/>
    </source>
</evidence>
<protein>
    <recommendedName>
        <fullName evidence="4">Transcription factor domain-containing protein</fullName>
    </recommendedName>
</protein>
<gene>
    <name evidence="2" type="ORF">CLO192961_LOCUS258920</name>
</gene>
<keyword evidence="3" id="KW-1185">Reference proteome</keyword>
<reference evidence="2 3" key="1">
    <citation type="submission" date="2019-06" db="EMBL/GenBank/DDBJ databases">
        <authorList>
            <person name="Broberg M."/>
        </authorList>
    </citation>
    <scope>NUCLEOTIDE SEQUENCE [LARGE SCALE GENOMIC DNA]</scope>
</reference>
<feature type="region of interest" description="Disordered" evidence="1">
    <location>
        <begin position="43"/>
        <end position="63"/>
    </location>
</feature>
<evidence type="ECO:0008006" key="4">
    <source>
        <dbReference type="Google" id="ProtNLM"/>
    </source>
</evidence>
<feature type="compositionally biased region" description="Basic and acidic residues" evidence="1">
    <location>
        <begin position="108"/>
        <end position="119"/>
    </location>
</feature>
<dbReference type="EMBL" id="CABFNS010000800">
    <property type="protein sequence ID" value="VUC29369.1"/>
    <property type="molecule type" value="Genomic_DNA"/>
</dbReference>
<evidence type="ECO:0000313" key="2">
    <source>
        <dbReference type="EMBL" id="VUC29369.1"/>
    </source>
</evidence>
<feature type="region of interest" description="Disordered" evidence="1">
    <location>
        <begin position="82"/>
        <end position="119"/>
    </location>
</feature>
<dbReference type="Proteomes" id="UP000766486">
    <property type="component" value="Unassembled WGS sequence"/>
</dbReference>
<accession>A0ABY6UH46</accession>
<evidence type="ECO:0000256" key="1">
    <source>
        <dbReference type="SAM" id="MobiDB-lite"/>
    </source>
</evidence>
<organism evidence="2 3">
    <name type="scientific">Bionectria ochroleuca</name>
    <name type="common">Gliocladium roseum</name>
    <dbReference type="NCBI Taxonomy" id="29856"/>
    <lineage>
        <taxon>Eukaryota</taxon>
        <taxon>Fungi</taxon>
        <taxon>Dikarya</taxon>
        <taxon>Ascomycota</taxon>
        <taxon>Pezizomycotina</taxon>
        <taxon>Sordariomycetes</taxon>
        <taxon>Hypocreomycetidae</taxon>
        <taxon>Hypocreales</taxon>
        <taxon>Bionectriaceae</taxon>
        <taxon>Clonostachys</taxon>
    </lineage>
</organism>
<name>A0ABY6UH46_BIOOC</name>
<proteinExistence type="predicted"/>
<sequence>MQHKPTRPLVHAPFSDLICLKQATSGMASKTFIFVNNNDAQDGDSLDQSSEGGAGFTFVHTSGAPELSKPAAKLMRGHVTKVNFAKRRQSNNPTGKKTAGNDRSNGGRKSEPGKDATAEVARRLAPVLRDGQDKLDVVSRPHPSSMPGLPCHEELVSRYMSLAYSGEDTVTNPPNQTEAMWHSYFEAEPALVDAALAIAFRKWQPDPTCANWTAEMYSHRAISQLIRRMESPGVPPENILAVVTTMLFSARLAADDAMWEMHGKGVVGILTQRCGQARLPWFNNLLLLDSMNYVFNFPRMFYSPVIPVLAQRNPEMQLVLQFLDGLIDLRTLIASHRSPQPRHADSADIEERASRLRTDAGALRFHETPCIQIATRAGELLLELMWPSTLQSEDKEKTTTLAEEIRILIQEQAFRTCIYNDLTSCTFMLGAIGARRGSPTRSWFVEASKKSARQLKAFGWVEPIRMLEPWLATDMFLMDEIRGFMDEVAAGLDQTEDDQKT</sequence>
<comment type="caution">
    <text evidence="2">The sequence shown here is derived from an EMBL/GenBank/DDBJ whole genome shotgun (WGS) entry which is preliminary data.</text>
</comment>